<evidence type="ECO:0000313" key="7">
    <source>
        <dbReference type="Proteomes" id="UP001554427"/>
    </source>
</evidence>
<dbReference type="SUPFAM" id="SSF49313">
    <property type="entry name" value="Cadherin-like"/>
    <property type="match status" value="2"/>
</dbReference>
<keyword evidence="3" id="KW-0843">Virulence</keyword>
<keyword evidence="2" id="KW-0964">Secreted</keyword>
<evidence type="ECO:0000256" key="4">
    <source>
        <dbReference type="SAM" id="SignalP"/>
    </source>
</evidence>
<organism evidence="6 7">
    <name type="scientific">Aliikangiella maris</name>
    <dbReference type="NCBI Taxonomy" id="3162458"/>
    <lineage>
        <taxon>Bacteria</taxon>
        <taxon>Pseudomonadati</taxon>
        <taxon>Pseudomonadota</taxon>
        <taxon>Gammaproteobacteria</taxon>
        <taxon>Oceanospirillales</taxon>
        <taxon>Pleioneaceae</taxon>
        <taxon>Aliikangiella</taxon>
    </lineage>
</organism>
<dbReference type="Proteomes" id="UP001554427">
    <property type="component" value="Unassembled WGS sequence"/>
</dbReference>
<dbReference type="InterPro" id="IPR006644">
    <property type="entry name" value="Cadg"/>
</dbReference>
<feature type="domain" description="Dystroglycan-type cadherin-like" evidence="5">
    <location>
        <begin position="118"/>
        <end position="208"/>
    </location>
</feature>
<dbReference type="Pfam" id="PF17963">
    <property type="entry name" value="Big_9"/>
    <property type="match status" value="2"/>
</dbReference>
<dbReference type="SMART" id="SM00736">
    <property type="entry name" value="CADG"/>
    <property type="match status" value="2"/>
</dbReference>
<dbReference type="Gene3D" id="2.60.40.10">
    <property type="entry name" value="Immunoglobulins"/>
    <property type="match status" value="2"/>
</dbReference>
<comment type="caution">
    <text evidence="6">The sequence shown here is derived from an EMBL/GenBank/DDBJ whole genome shotgun (WGS) entry which is preliminary data.</text>
</comment>
<dbReference type="InterPro" id="IPR028994">
    <property type="entry name" value="Integrin_alpha_N"/>
</dbReference>
<evidence type="ECO:0000256" key="2">
    <source>
        <dbReference type="ARBA" id="ARBA00022525"/>
    </source>
</evidence>
<dbReference type="InterPro" id="IPR015919">
    <property type="entry name" value="Cadherin-like_sf"/>
</dbReference>
<accession>A0ABV3MJK2</accession>
<evidence type="ECO:0000256" key="1">
    <source>
        <dbReference type="ARBA" id="ARBA00004613"/>
    </source>
</evidence>
<feature type="domain" description="Dystroglycan-type cadherin-like" evidence="5">
    <location>
        <begin position="300"/>
        <end position="390"/>
    </location>
</feature>
<dbReference type="InterPro" id="IPR003284">
    <property type="entry name" value="Sal_SpvB"/>
</dbReference>
<feature type="non-terminal residue" evidence="6">
    <location>
        <position position="1629"/>
    </location>
</feature>
<sequence length="1629" mass="178380">MRAILRSFLVLMLIVSMPALALVPVADDDHFYVATNASVEIKVNATDEDGDYLTYHIEQAPQHGTLTGYGPVYIYTPAEDYTGPDSFIFSVSSNNEFSNLATVSFTVGTGTGTQPPSIYSVAVLRADLGQPYAYNVNANDADPQDTRSYRLTVTPAGMSIDEATGLIDWIPDSSLLGTHNVSVEARDSNGLTDTQSFQVEVIEDYPPVANDGNHTILANTPTQITVNASDPNGDYLTYHIEQSPLNGTLQYNSGGNFTYTPNPNFSGMDSFNYSVSGNNQFSNIATVMLTVSSGNHAPAITSTPIISANPGMAYTYQVTATDEDVDDTLSFSLITFPSGMTINASTGAIQWTPDSADLGTHSVVIEVADDKGLTGQQGFSIDVTAEASWAVKSSAEVNNAPFVQPSLPVNQIVGAVEGSGSVSGGSASYSIPIAIPPGRVGMQPKVSLNYSSTSGNGPVGIGWSISATASISRCAQTEAHEGRNLGIQFNSDDRLCYNGNRLIPVSGAYGANGTVYRTELDSFAKVTQIGALNESNTSFTVEQKNGRILYFGIATNSRVIPDGVSQTLRWLLAREEDRSTNRNSIVYEYLQLADAEVLLSKISYTGEGTTVGNRAVEFDYIERSDYSSRYIAGGLIRQTQILDKITTKVGSENIVRVYDLEFELSGASNRNLLKSIKECDSNNQCLPATSFQWLENAPSFEMKKIGYYHNGTYEPQWQALRSINWLSSRGDRNGDGVPDWGDWYIDAEGNYKGDNDDTAKPCEINPATYQTNCIYADFNLDGRTDLWRTHLGAFELAYSTKAGPVTWFTINIPLGLLPREFVVDMADYNGDGWPDIVMERSEYYDEFARHDLSTGELYLYLHSGNPASPYTSTGQQIYSHTIEGDFDKAYRDSSIQMLGDMDGNGLPDFLESTNTPYSGETSVDSPIPRNLYLTKLDNQGNVYFDVTNILVLPPKLEATYFNLFMDINGDGLSDWISVEGLTGYRLNKGGSFTQWRAFTGNWLLRKRQVPIVTGGEIGGPGNETFQQNQYYPRYSAAFRPHDFDADGKQELLIPGTHLAKACLDVRDNGVYERRCGDELYDVVDNAPGGAIEYGPPIPNIDDSIFQFNAVKFIEDADGIISAQVVDTPIIGSATQVTTFDAYGNGLQDFIFTYGCRDHYNGNCELTEIDDELAGKDFGAYIMRNRGASSQADGYEPVDMLASVQNGLGVKDEWDYRPLSSTRYDTASDPYYERDTGYYDGLSSEDKNKYFNFSSSMYAVAEHRKSDGVGGLNSTRYRYKDAMFNREGRGFQGFRTITVDNPNGIRAVTDFHQVFPLTGQIEEARSCPIADSNNPACVTNPLTKKQVGYYEVNTTTYGHKWIIPAKSVETLLELNGRGKLSEMVSYVGASDPDSDGDFNNLAVSSSAYDSYGNILESTTEIDTGFGIQKSSTSTTYYPHDLNSWWINKLNITTKKINKLSGVPATSVYQAELDNDKTVKTTFSVYDAKGSRQPSTILTEPAGAKAVTQTLVFNDYGQPTSVTSSSVDEVSRTVTTVYTTDSYFAKVVTNHIGDTTTVTNPNHGQPDSVTDSNGLEASFEYDSFGRLLKTSKSGVPDTFIRYAWCRTVNGVNNYCASVSNGNVRYKVTSYS</sequence>
<dbReference type="Gene3D" id="2.130.10.130">
    <property type="entry name" value="Integrin alpha, N-terminal"/>
    <property type="match status" value="1"/>
</dbReference>
<gene>
    <name evidence="6" type="ORF">ABVT42_03440</name>
</gene>
<dbReference type="Gene3D" id="2.60.40.2810">
    <property type="match status" value="2"/>
</dbReference>
<dbReference type="InterPro" id="IPR022045">
    <property type="entry name" value="TcdB_toxin_mid/N"/>
</dbReference>
<dbReference type="Pfam" id="PF12256">
    <property type="entry name" value="TcdB_toxin_midN"/>
    <property type="match status" value="1"/>
</dbReference>
<reference evidence="6 7" key="1">
    <citation type="submission" date="2024-06" db="EMBL/GenBank/DDBJ databases">
        <title>Aliikangiella maris sp. nov., sp. nov., a phycosphere bacterium isolated from seawater and ecosystem role in Phaeocystis globosa blooms.</title>
        <authorList>
            <person name="Li F."/>
        </authorList>
    </citation>
    <scope>NUCLEOTIDE SEQUENCE [LARGE SCALE GENOMIC DNA]</scope>
    <source>
        <strain evidence="6 7">GXAS 306</strain>
    </source>
</reference>
<dbReference type="SUPFAM" id="SSF69318">
    <property type="entry name" value="Integrin alpha N-terminal domain"/>
    <property type="match status" value="1"/>
</dbReference>
<evidence type="ECO:0000256" key="3">
    <source>
        <dbReference type="ARBA" id="ARBA00023026"/>
    </source>
</evidence>
<name>A0ABV3MJK2_9GAMM</name>
<dbReference type="RefSeq" id="WP_367023452.1">
    <property type="nucleotide sequence ID" value="NZ_JBFDAH010000003.1"/>
</dbReference>
<evidence type="ECO:0000313" key="6">
    <source>
        <dbReference type="EMBL" id="MEW4364509.1"/>
    </source>
</evidence>
<keyword evidence="7" id="KW-1185">Reference proteome</keyword>
<evidence type="ECO:0000259" key="5">
    <source>
        <dbReference type="SMART" id="SM00736"/>
    </source>
</evidence>
<comment type="subcellular location">
    <subcellularLocation>
        <location evidence="1">Secreted</location>
    </subcellularLocation>
</comment>
<dbReference type="InterPro" id="IPR013783">
    <property type="entry name" value="Ig-like_fold"/>
</dbReference>
<feature type="signal peptide" evidence="4">
    <location>
        <begin position="1"/>
        <end position="21"/>
    </location>
</feature>
<protein>
    <submittedName>
        <fullName evidence="6">Ig-like domain-containing protein</fullName>
    </submittedName>
</protein>
<feature type="chain" id="PRO_5046829391" evidence="4">
    <location>
        <begin position="22"/>
        <end position="1629"/>
    </location>
</feature>
<dbReference type="Pfam" id="PF03534">
    <property type="entry name" value="SpvB"/>
    <property type="match status" value="1"/>
</dbReference>
<dbReference type="Pfam" id="PF05345">
    <property type="entry name" value="He_PIG"/>
    <property type="match status" value="2"/>
</dbReference>
<keyword evidence="4" id="KW-0732">Signal</keyword>
<proteinExistence type="predicted"/>
<dbReference type="EMBL" id="JBFDAH010000003">
    <property type="protein sequence ID" value="MEW4364509.1"/>
    <property type="molecule type" value="Genomic_DNA"/>
</dbReference>